<protein>
    <recommendedName>
        <fullName evidence="4">N-acetyltransferase domain-containing protein</fullName>
    </recommendedName>
</protein>
<evidence type="ECO:0000313" key="9">
    <source>
        <dbReference type="Proteomes" id="UP000663829"/>
    </source>
</evidence>
<dbReference type="CDD" id="cd04301">
    <property type="entry name" value="NAT_SF"/>
    <property type="match status" value="2"/>
</dbReference>
<evidence type="ECO:0000313" key="5">
    <source>
        <dbReference type="EMBL" id="CAF0990449.1"/>
    </source>
</evidence>
<dbReference type="Proteomes" id="UP000663829">
    <property type="component" value="Unassembled WGS sequence"/>
</dbReference>
<keyword evidence="3" id="KW-0012">Acyltransferase</keyword>
<dbReference type="Pfam" id="PF00583">
    <property type="entry name" value="Acetyltransf_1"/>
    <property type="match status" value="2"/>
</dbReference>
<evidence type="ECO:0000259" key="4">
    <source>
        <dbReference type="PROSITE" id="PS51186"/>
    </source>
</evidence>
<dbReference type="EMBL" id="CAJOBC010003562">
    <property type="protein sequence ID" value="CAF3789935.1"/>
    <property type="molecule type" value="Genomic_DNA"/>
</dbReference>
<reference evidence="6" key="1">
    <citation type="submission" date="2021-02" db="EMBL/GenBank/DDBJ databases">
        <authorList>
            <person name="Nowell W R."/>
        </authorList>
    </citation>
    <scope>NUCLEOTIDE SEQUENCE</scope>
</reference>
<feature type="domain" description="N-acetyltransferase" evidence="4">
    <location>
        <begin position="183"/>
        <end position="322"/>
    </location>
</feature>
<evidence type="ECO:0000256" key="2">
    <source>
        <dbReference type="ARBA" id="ARBA00022679"/>
    </source>
</evidence>
<dbReference type="PANTHER" id="PTHR10545">
    <property type="entry name" value="DIAMINE N-ACETYLTRANSFERASE"/>
    <property type="match status" value="1"/>
</dbReference>
<dbReference type="OrthoDB" id="7305308at2759"/>
<dbReference type="AlphaFoldDB" id="A0A814I571"/>
<dbReference type="PROSITE" id="PS51186">
    <property type="entry name" value="GNAT"/>
    <property type="match status" value="2"/>
</dbReference>
<keyword evidence="2" id="KW-0808">Transferase</keyword>
<dbReference type="Gene3D" id="3.40.630.30">
    <property type="match status" value="2"/>
</dbReference>
<evidence type="ECO:0000313" key="8">
    <source>
        <dbReference type="EMBL" id="CAF3789935.1"/>
    </source>
</evidence>
<evidence type="ECO:0000256" key="3">
    <source>
        <dbReference type="ARBA" id="ARBA00023315"/>
    </source>
</evidence>
<evidence type="ECO:0000256" key="1">
    <source>
        <dbReference type="ARBA" id="ARBA00008694"/>
    </source>
</evidence>
<dbReference type="EMBL" id="CAJNOQ010003562">
    <property type="protein sequence ID" value="CAF1018452.1"/>
    <property type="molecule type" value="Genomic_DNA"/>
</dbReference>
<organism evidence="6 9">
    <name type="scientific">Didymodactylos carnosus</name>
    <dbReference type="NCBI Taxonomy" id="1234261"/>
    <lineage>
        <taxon>Eukaryota</taxon>
        <taxon>Metazoa</taxon>
        <taxon>Spiralia</taxon>
        <taxon>Gnathifera</taxon>
        <taxon>Rotifera</taxon>
        <taxon>Eurotatoria</taxon>
        <taxon>Bdelloidea</taxon>
        <taxon>Philodinida</taxon>
        <taxon>Philodinidae</taxon>
        <taxon>Didymodactylos</taxon>
    </lineage>
</organism>
<evidence type="ECO:0000313" key="6">
    <source>
        <dbReference type="EMBL" id="CAF1018452.1"/>
    </source>
</evidence>
<dbReference type="InterPro" id="IPR051016">
    <property type="entry name" value="Diverse_Substrate_AcTransf"/>
</dbReference>
<dbReference type="GO" id="GO:0008080">
    <property type="term" value="F:N-acetyltransferase activity"/>
    <property type="evidence" value="ECO:0007669"/>
    <property type="project" value="TreeGrafter"/>
</dbReference>
<dbReference type="PANTHER" id="PTHR10545:SF29">
    <property type="entry name" value="GH14572P-RELATED"/>
    <property type="match status" value="1"/>
</dbReference>
<gene>
    <name evidence="6" type="ORF">GPM918_LOCUS14648</name>
    <name evidence="5" type="ORF">OVA965_LOCUS14047</name>
    <name evidence="8" type="ORF">SRO942_LOCUS14648</name>
    <name evidence="7" type="ORF">TMI583_LOCUS14050</name>
</gene>
<keyword evidence="9" id="KW-1185">Reference proteome</keyword>
<sequence>MSAIEIIRTTDNKGVINPDTLKFVKSCYSLHKQLHPNLLNIDENQYIQLLQEICLDGHSHFCIILKSSDNSQRTLIGLCLYRYFNNTFNVIKFDVLDMFIIENERNRGYGTKLMTYLIDEAKKITAPSIVVQCNVDNTDAQRFFFRHNLRITTFGFSARNLDTIENSQQSTVKIIKLTDDNTGVIPDSYNELLLKAEPIHHQLRTMLKTRNEYIEQIKIICQTGPAHIALALIEDVVVGVTMYRMVLNMKHFKHFYCDDLVTDETKRGSGVGHVLMNHLKQEAKFYGADKFTLDSGCQRQQAHRYYYKEGLVIDQFGFSLNF</sequence>
<dbReference type="Proteomes" id="UP000681722">
    <property type="component" value="Unassembled WGS sequence"/>
</dbReference>
<dbReference type="InterPro" id="IPR000182">
    <property type="entry name" value="GNAT_dom"/>
</dbReference>
<comment type="similarity">
    <text evidence="1">Belongs to the acetyltransferase family.</text>
</comment>
<dbReference type="SUPFAM" id="SSF55729">
    <property type="entry name" value="Acyl-CoA N-acyltransferases (Nat)"/>
    <property type="match status" value="2"/>
</dbReference>
<proteinExistence type="inferred from homology"/>
<accession>A0A814I571</accession>
<dbReference type="Proteomes" id="UP000682733">
    <property type="component" value="Unassembled WGS sequence"/>
</dbReference>
<name>A0A814I571_9BILA</name>
<evidence type="ECO:0000313" key="7">
    <source>
        <dbReference type="EMBL" id="CAF3760569.1"/>
    </source>
</evidence>
<feature type="domain" description="N-acetyltransferase" evidence="4">
    <location>
        <begin position="14"/>
        <end position="178"/>
    </location>
</feature>
<dbReference type="EMBL" id="CAJOBA010006004">
    <property type="protein sequence ID" value="CAF3760569.1"/>
    <property type="molecule type" value="Genomic_DNA"/>
</dbReference>
<dbReference type="EMBL" id="CAJNOK010005997">
    <property type="protein sequence ID" value="CAF0990449.1"/>
    <property type="molecule type" value="Genomic_DNA"/>
</dbReference>
<dbReference type="Proteomes" id="UP000677228">
    <property type="component" value="Unassembled WGS sequence"/>
</dbReference>
<dbReference type="InterPro" id="IPR016181">
    <property type="entry name" value="Acyl_CoA_acyltransferase"/>
</dbReference>
<comment type="caution">
    <text evidence="6">The sequence shown here is derived from an EMBL/GenBank/DDBJ whole genome shotgun (WGS) entry which is preliminary data.</text>
</comment>